<dbReference type="InterPro" id="IPR021243">
    <property type="entry name" value="DUF2804"/>
</dbReference>
<accession>A0A0H2Z628</accession>
<gene>
    <name evidence="1" type="ordered locus">PA14_53210</name>
</gene>
<dbReference type="PANTHER" id="PTHR35868:SF3">
    <property type="entry name" value="DUF2804 DOMAIN-CONTAINING PROTEIN"/>
    <property type="match status" value="1"/>
</dbReference>
<dbReference type="Proteomes" id="UP000000653">
    <property type="component" value="Chromosome"/>
</dbReference>
<dbReference type="KEGG" id="pau:PA14_53210"/>
<dbReference type="HOGENOM" id="CLU_068418_0_0_6"/>
<evidence type="ECO:0000313" key="1">
    <source>
        <dbReference type="EMBL" id="ABJ10014.1"/>
    </source>
</evidence>
<dbReference type="RefSeq" id="WP_003109416.1">
    <property type="nucleotide sequence ID" value="NC_008463.1"/>
</dbReference>
<evidence type="ECO:0000313" key="2">
    <source>
        <dbReference type="Proteomes" id="UP000000653"/>
    </source>
</evidence>
<dbReference type="Pfam" id="PF10974">
    <property type="entry name" value="DUF2804"/>
    <property type="match status" value="1"/>
</dbReference>
<proteinExistence type="predicted"/>
<reference evidence="1 2" key="1">
    <citation type="journal article" date="2006" name="Genome Biol.">
        <title>Genomic analysis reveals that Pseudomonas aeruginosa virulence is combinatorial.</title>
        <authorList>
            <person name="Lee D.G."/>
            <person name="Urbach J.M."/>
            <person name="Wu G."/>
            <person name="Liberati N.T."/>
            <person name="Feinbaum R.L."/>
            <person name="Miyata S."/>
            <person name="Diggins L.T."/>
            <person name="He J."/>
            <person name="Saucier M."/>
            <person name="Deziel E."/>
            <person name="Friedman L."/>
            <person name="Li L."/>
            <person name="Grills G."/>
            <person name="Montgomery K."/>
            <person name="Kucherlapati R."/>
            <person name="Rahme L.G."/>
            <person name="Ausubel F.M."/>
        </authorList>
    </citation>
    <scope>NUCLEOTIDE SEQUENCE [LARGE SCALE GENOMIC DNA]</scope>
    <source>
        <strain evidence="1 2">UCBPP-PA14</strain>
    </source>
</reference>
<evidence type="ECO:0008006" key="3">
    <source>
        <dbReference type="Google" id="ProtNLM"/>
    </source>
</evidence>
<name>A0A0H2Z628_PSEAB</name>
<protein>
    <recommendedName>
        <fullName evidence="3">DUF2804 domain-containing protein</fullName>
    </recommendedName>
</protein>
<dbReference type="EMBL" id="CP000438">
    <property type="protein sequence ID" value="ABJ10014.1"/>
    <property type="molecule type" value="Genomic_DNA"/>
</dbReference>
<dbReference type="BioCyc" id="PAER208963:G1G74-4478-MONOMER"/>
<dbReference type="AlphaFoldDB" id="A0A0H2Z628"/>
<organism evidence="1 2">
    <name type="scientific">Pseudomonas aeruginosa (strain UCBPP-PA14)</name>
    <dbReference type="NCBI Taxonomy" id="208963"/>
    <lineage>
        <taxon>Bacteria</taxon>
        <taxon>Pseudomonadati</taxon>
        <taxon>Pseudomonadota</taxon>
        <taxon>Gammaproteobacteria</taxon>
        <taxon>Pseudomonadales</taxon>
        <taxon>Pseudomonadaceae</taxon>
        <taxon>Pseudomonas</taxon>
    </lineage>
</organism>
<sequence>MNGTAADTLAVSPPPLRNLCDSHGRLDPRAVGWSARPRVLCHIPGHFGRRKRWNHWCIVSPGWMLSLTIADLDYLTYGAAYFLDLDSGQAVAHTQIRFFGLGCQLPDEPQASHAFEHPRLQLRFDEQPGRLRVTGQAPDLGGLPLELALEVRRPSHLESVNLVVPMGEHTFHACSRQLGLPISGCLQLGRRRYDCQAGQSFAALDFGRGVWPLHTYWTRAAFAAPGGIAGNFGTGWTEASDLRENALWFGGKLSRVLDDVHIREPRDPLAEWRLDSACGRVELLFRPEQLHQARPSVGLFYANTRQWFGRFNGTLRHDDGDCVPVDGALGWIGSTRARW</sequence>
<dbReference type="PANTHER" id="PTHR35868">
    <property type="entry name" value="DUF2804 DOMAIN-CONTAINING PROTEIN-RELATED"/>
    <property type="match status" value="1"/>
</dbReference>